<dbReference type="AlphaFoldDB" id="A0AAJ7U8A4"/>
<feature type="compositionally biased region" description="Basic and acidic residues" evidence="1">
    <location>
        <begin position="28"/>
        <end position="52"/>
    </location>
</feature>
<dbReference type="Proteomes" id="UP001318040">
    <property type="component" value="Chromosome 3"/>
</dbReference>
<feature type="compositionally biased region" description="Basic and acidic residues" evidence="1">
    <location>
        <begin position="59"/>
        <end position="102"/>
    </location>
</feature>
<evidence type="ECO:0000313" key="3">
    <source>
        <dbReference type="RefSeq" id="XP_032830102.1"/>
    </source>
</evidence>
<proteinExistence type="predicted"/>
<sequence>MPNGLHLTTYAVWDMGCNSSKSATVVDSADKPHPPAHEKATKGKNPDDKAVHTDGAAKAQDDHDQKPDNPSEKQKEEGEKEKDIPPQEAQDSKEETPRSKGD</sequence>
<evidence type="ECO:0000256" key="1">
    <source>
        <dbReference type="SAM" id="MobiDB-lite"/>
    </source>
</evidence>
<feature type="region of interest" description="Disordered" evidence="1">
    <location>
        <begin position="22"/>
        <end position="102"/>
    </location>
</feature>
<name>A0AAJ7U8A4_PETMA</name>
<protein>
    <submittedName>
        <fullName evidence="3">Uncharacterized protein LOC116953907</fullName>
    </submittedName>
</protein>
<reference evidence="3" key="1">
    <citation type="submission" date="2025-08" db="UniProtKB">
        <authorList>
            <consortium name="RefSeq"/>
        </authorList>
    </citation>
    <scope>IDENTIFICATION</scope>
    <source>
        <tissue evidence="3">Sperm</tissue>
    </source>
</reference>
<evidence type="ECO:0000313" key="2">
    <source>
        <dbReference type="Proteomes" id="UP001318040"/>
    </source>
</evidence>
<gene>
    <name evidence="3" type="primary">LOC116953907</name>
</gene>
<keyword evidence="2" id="KW-1185">Reference proteome</keyword>
<dbReference type="KEGG" id="pmrn:116953907"/>
<dbReference type="RefSeq" id="XP_032830102.1">
    <property type="nucleotide sequence ID" value="XM_032974211.1"/>
</dbReference>
<accession>A0AAJ7U8A4</accession>
<organism evidence="2 3">
    <name type="scientific">Petromyzon marinus</name>
    <name type="common">Sea lamprey</name>
    <dbReference type="NCBI Taxonomy" id="7757"/>
    <lineage>
        <taxon>Eukaryota</taxon>
        <taxon>Metazoa</taxon>
        <taxon>Chordata</taxon>
        <taxon>Craniata</taxon>
        <taxon>Vertebrata</taxon>
        <taxon>Cyclostomata</taxon>
        <taxon>Hyperoartia</taxon>
        <taxon>Petromyzontiformes</taxon>
        <taxon>Petromyzontidae</taxon>
        <taxon>Petromyzon</taxon>
    </lineage>
</organism>